<evidence type="ECO:0000313" key="3">
    <source>
        <dbReference type="Proteomes" id="UP000242915"/>
    </source>
</evidence>
<proteinExistence type="predicted"/>
<dbReference type="RefSeq" id="WP_089359661.1">
    <property type="nucleotide sequence ID" value="NZ_FZOG01000002.1"/>
</dbReference>
<accession>A0A239D4S8</accession>
<sequence length="113" mass="12141">MKKLIALIGLILTTAALATSSNADDKEPQYIESAVFILNIKNSAPGSIDGTVLATPCTGCAPLTLKLDNNTVVYLNGKPVEYNQLGLKIDWQGSVFYTPSRIPVATELFLNQN</sequence>
<feature type="chain" id="PRO_5012376168" description="Lipoprotein" evidence="1">
    <location>
        <begin position="19"/>
        <end position="113"/>
    </location>
</feature>
<organism evidence="2 3">
    <name type="scientific">Pseudomonas segetis</name>
    <dbReference type="NCBI Taxonomy" id="298908"/>
    <lineage>
        <taxon>Bacteria</taxon>
        <taxon>Pseudomonadati</taxon>
        <taxon>Pseudomonadota</taxon>
        <taxon>Gammaproteobacteria</taxon>
        <taxon>Pseudomonadales</taxon>
        <taxon>Pseudomonadaceae</taxon>
        <taxon>Pseudomonas</taxon>
    </lineage>
</organism>
<name>A0A239D4S8_9PSED</name>
<keyword evidence="3" id="KW-1185">Reference proteome</keyword>
<dbReference type="Proteomes" id="UP000242915">
    <property type="component" value="Unassembled WGS sequence"/>
</dbReference>
<dbReference type="AlphaFoldDB" id="A0A239D4S8"/>
<reference evidence="3" key="1">
    <citation type="submission" date="2017-06" db="EMBL/GenBank/DDBJ databases">
        <authorList>
            <person name="Varghese N."/>
            <person name="Submissions S."/>
        </authorList>
    </citation>
    <scope>NUCLEOTIDE SEQUENCE [LARGE SCALE GENOMIC DNA]</scope>
    <source>
        <strain evidence="3">CIP 108523</strain>
    </source>
</reference>
<keyword evidence="1" id="KW-0732">Signal</keyword>
<dbReference type="EMBL" id="FZOG01000002">
    <property type="protein sequence ID" value="SNS27018.1"/>
    <property type="molecule type" value="Genomic_DNA"/>
</dbReference>
<evidence type="ECO:0008006" key="4">
    <source>
        <dbReference type="Google" id="ProtNLM"/>
    </source>
</evidence>
<gene>
    <name evidence="2" type="ORF">SAMN05216255_2061</name>
</gene>
<evidence type="ECO:0000313" key="2">
    <source>
        <dbReference type="EMBL" id="SNS27018.1"/>
    </source>
</evidence>
<feature type="signal peptide" evidence="1">
    <location>
        <begin position="1"/>
        <end position="18"/>
    </location>
</feature>
<protein>
    <recommendedName>
        <fullName evidence="4">Lipoprotein</fullName>
    </recommendedName>
</protein>
<evidence type="ECO:0000256" key="1">
    <source>
        <dbReference type="SAM" id="SignalP"/>
    </source>
</evidence>